<reference evidence="1 2" key="1">
    <citation type="journal article" date="2019" name="Int. J. Syst. Evol. Microbiol.">
        <title>The Global Catalogue of Microorganisms (GCM) 10K type strain sequencing project: providing services to taxonomists for standard genome sequencing and annotation.</title>
        <authorList>
            <consortium name="The Broad Institute Genomics Platform"/>
            <consortium name="The Broad Institute Genome Sequencing Center for Infectious Disease"/>
            <person name="Wu L."/>
            <person name="Ma J."/>
        </authorList>
    </citation>
    <scope>NUCLEOTIDE SEQUENCE [LARGE SCALE GENOMIC DNA]</scope>
    <source>
        <strain evidence="1 2">JCM 16013</strain>
    </source>
</reference>
<organism evidence="1 2">
    <name type="scientific">Catenulispora subtropica</name>
    <dbReference type="NCBI Taxonomy" id="450798"/>
    <lineage>
        <taxon>Bacteria</taxon>
        <taxon>Bacillati</taxon>
        <taxon>Actinomycetota</taxon>
        <taxon>Actinomycetes</taxon>
        <taxon>Catenulisporales</taxon>
        <taxon>Catenulisporaceae</taxon>
        <taxon>Catenulispora</taxon>
    </lineage>
</organism>
<dbReference type="Proteomes" id="UP001499854">
    <property type="component" value="Unassembled WGS sequence"/>
</dbReference>
<comment type="caution">
    <text evidence="1">The sequence shown here is derived from an EMBL/GenBank/DDBJ whole genome shotgun (WGS) entry which is preliminary data.</text>
</comment>
<evidence type="ECO:0000313" key="2">
    <source>
        <dbReference type="Proteomes" id="UP001499854"/>
    </source>
</evidence>
<name>A0ABN2RCK2_9ACTN</name>
<gene>
    <name evidence="1" type="ORF">GCM10009838_25930</name>
</gene>
<dbReference type="Pfam" id="PF10977">
    <property type="entry name" value="DUF2797"/>
    <property type="match status" value="1"/>
</dbReference>
<dbReference type="EMBL" id="BAAAQM010000012">
    <property type="protein sequence ID" value="GAA1966847.1"/>
    <property type="molecule type" value="Genomic_DNA"/>
</dbReference>
<accession>A0ABN2RCK2</accession>
<proteinExistence type="predicted"/>
<protein>
    <submittedName>
        <fullName evidence="1">DUF2797 domain-containing protein</fullName>
    </submittedName>
</protein>
<dbReference type="RefSeq" id="WP_344657221.1">
    <property type="nucleotide sequence ID" value="NZ_BAAAQM010000012.1"/>
</dbReference>
<sequence length="291" mass="31128">MSWFEERPALTAVEGDDLHLKALMPGARLALTWSGRRRCIGWTAPGSGRTACAEDADIDAGATLAQCPACQNRDHGLAIARDRVTDDGRTYQLYLAWFAPGMLKVGITAVQRGVARLLEQGAIGYTLIATGSLPAIRRAELTLSASGLAKERYRSRAKVEAWWGLPETEGLRSALTEARTKALRILADHTLEPLPAGPIVDNTAFFGLHDGAPATYHEVEALDDSGTLAGEVRAVIGKHLFVTVGDGAPLLLDTRLLAGRHTIAAGEGAATAGVRTAERRRPLVYDTPTLF</sequence>
<keyword evidence="2" id="KW-1185">Reference proteome</keyword>
<dbReference type="InterPro" id="IPR021246">
    <property type="entry name" value="DUF2797"/>
</dbReference>
<evidence type="ECO:0000313" key="1">
    <source>
        <dbReference type="EMBL" id="GAA1966847.1"/>
    </source>
</evidence>